<evidence type="ECO:0000313" key="7">
    <source>
        <dbReference type="EMBL" id="CAD9021612.1"/>
    </source>
</evidence>
<comment type="subcellular location">
    <subcellularLocation>
        <location evidence="1">Cytoplasm</location>
    </subcellularLocation>
</comment>
<dbReference type="PANTHER" id="PTHR46630">
    <property type="entry name" value="TETRATRICOPEPTIDE REPEAT PROTEIN 29"/>
    <property type="match status" value="1"/>
</dbReference>
<gene>
    <name evidence="7" type="ORF">EGYM00392_LOCUS32732</name>
</gene>
<dbReference type="AlphaFoldDB" id="A0A7S1ISJ5"/>
<evidence type="ECO:0000256" key="5">
    <source>
        <dbReference type="ARBA" id="ARBA00040665"/>
    </source>
</evidence>
<dbReference type="Gene3D" id="1.25.40.10">
    <property type="entry name" value="Tetratricopeptide repeat domain"/>
    <property type="match status" value="1"/>
</dbReference>
<evidence type="ECO:0000256" key="4">
    <source>
        <dbReference type="ARBA" id="ARBA00022803"/>
    </source>
</evidence>
<dbReference type="Pfam" id="PF13181">
    <property type="entry name" value="TPR_8"/>
    <property type="match status" value="1"/>
</dbReference>
<dbReference type="InterPro" id="IPR011990">
    <property type="entry name" value="TPR-like_helical_dom_sf"/>
</dbReference>
<name>A0A7S1ISJ5_9EUGL</name>
<dbReference type="GO" id="GO:0005929">
    <property type="term" value="C:cilium"/>
    <property type="evidence" value="ECO:0007669"/>
    <property type="project" value="TreeGrafter"/>
</dbReference>
<dbReference type="SMART" id="SM00028">
    <property type="entry name" value="TPR"/>
    <property type="match status" value="6"/>
</dbReference>
<evidence type="ECO:0000256" key="3">
    <source>
        <dbReference type="ARBA" id="ARBA00022737"/>
    </source>
</evidence>
<keyword evidence="4" id="KW-0802">TPR repeat</keyword>
<evidence type="ECO:0000256" key="6">
    <source>
        <dbReference type="SAM" id="MobiDB-lite"/>
    </source>
</evidence>
<dbReference type="PANTHER" id="PTHR46630:SF1">
    <property type="entry name" value="TETRATRICOPEPTIDE REPEAT PROTEIN 29"/>
    <property type="match status" value="1"/>
</dbReference>
<dbReference type="Pfam" id="PF13176">
    <property type="entry name" value="TPR_7"/>
    <property type="match status" value="2"/>
</dbReference>
<dbReference type="SUPFAM" id="SSF48452">
    <property type="entry name" value="TPR-like"/>
    <property type="match status" value="2"/>
</dbReference>
<dbReference type="GO" id="GO:0005737">
    <property type="term" value="C:cytoplasm"/>
    <property type="evidence" value="ECO:0007669"/>
    <property type="project" value="UniProtKB-SubCell"/>
</dbReference>
<accession>A0A7S1ISJ5</accession>
<reference evidence="7" key="1">
    <citation type="submission" date="2021-01" db="EMBL/GenBank/DDBJ databases">
        <authorList>
            <person name="Corre E."/>
            <person name="Pelletier E."/>
            <person name="Niang G."/>
            <person name="Scheremetjew M."/>
            <person name="Finn R."/>
            <person name="Kale V."/>
            <person name="Holt S."/>
            <person name="Cochrane G."/>
            <person name="Meng A."/>
            <person name="Brown T."/>
            <person name="Cohen L."/>
        </authorList>
    </citation>
    <scope>NUCLEOTIDE SEQUENCE</scope>
    <source>
        <strain evidence="7">NIES-381</strain>
    </source>
</reference>
<organism evidence="7">
    <name type="scientific">Eutreptiella gymnastica</name>
    <dbReference type="NCBI Taxonomy" id="73025"/>
    <lineage>
        <taxon>Eukaryota</taxon>
        <taxon>Discoba</taxon>
        <taxon>Euglenozoa</taxon>
        <taxon>Euglenida</taxon>
        <taxon>Spirocuta</taxon>
        <taxon>Euglenophyceae</taxon>
        <taxon>Eutreptiales</taxon>
        <taxon>Eutreptiaceae</taxon>
        <taxon>Eutreptiella</taxon>
    </lineage>
</organism>
<sequence>MAVTKSTRNKAQRRGQQEDGDGLPSEVDGSEPWQNPLMDSKELAQQLCVEALMAGCVTSFVELYELSHREPVCVDALANRMFSIPMDQLPTIQGTLVQAERARRTGEFREVYDCHLKLANYFEDELDFATSLHFHDLGLEHCKQSSDKDLEGVAHENFGNAHERRGNTDMAIRFHETHLRLAEVSRNIPMKRQANKNLIRVYMRRALECEKAADYPRAKELYDKAMNTARANSDTEAEGEAYHKLGHITVLLGDLDKALEYQKRFLMVSREVRNDVNEGKAHVSLAELQEEMGQMSDAVQSLVGSLDIAEKAGDLTAICEACTKLGMLHNKQGDYVKASKYLEQNYTTAKQIGDRKLIEKARILVGVARGNNHWQNGFVQMVDRDLDGMLRWKCQGLMSEAK</sequence>
<dbReference type="GO" id="GO:0003341">
    <property type="term" value="P:cilium movement"/>
    <property type="evidence" value="ECO:0007669"/>
    <property type="project" value="TreeGrafter"/>
</dbReference>
<dbReference type="InterPro" id="IPR051476">
    <property type="entry name" value="Bac_ResReg_Asp_Phosphatase"/>
</dbReference>
<proteinExistence type="predicted"/>
<evidence type="ECO:0000256" key="2">
    <source>
        <dbReference type="ARBA" id="ARBA00022490"/>
    </source>
</evidence>
<dbReference type="InterPro" id="IPR019734">
    <property type="entry name" value="TPR_rpt"/>
</dbReference>
<feature type="region of interest" description="Disordered" evidence="6">
    <location>
        <begin position="1"/>
        <end position="36"/>
    </location>
</feature>
<keyword evidence="2" id="KW-0963">Cytoplasm</keyword>
<protein>
    <recommendedName>
        <fullName evidence="5">Tetratricopeptide repeat protein 29</fullName>
    </recommendedName>
</protein>
<evidence type="ECO:0000256" key="1">
    <source>
        <dbReference type="ARBA" id="ARBA00004496"/>
    </source>
</evidence>
<dbReference type="EMBL" id="HBGA01087507">
    <property type="protein sequence ID" value="CAD9021612.1"/>
    <property type="molecule type" value="Transcribed_RNA"/>
</dbReference>
<keyword evidence="3" id="KW-0677">Repeat</keyword>